<reference evidence="5 6" key="1">
    <citation type="submission" date="2023-10" db="EMBL/GenBank/DDBJ databases">
        <title>Chromosome-scale genome assembly provides insights into flower coloration mechanisms of Canna indica.</title>
        <authorList>
            <person name="Li C."/>
        </authorList>
    </citation>
    <scope>NUCLEOTIDE SEQUENCE [LARGE SCALE GENOMIC DNA]</scope>
    <source>
        <tissue evidence="5">Flower</tissue>
    </source>
</reference>
<evidence type="ECO:0000313" key="5">
    <source>
        <dbReference type="EMBL" id="WOL07017.1"/>
    </source>
</evidence>
<dbReference type="AlphaFoldDB" id="A0AAQ3KEC4"/>
<keyword evidence="2" id="KW-0732">Signal</keyword>
<gene>
    <name evidence="5" type="ORF">Cni_G15752</name>
</gene>
<organism evidence="5 6">
    <name type="scientific">Canna indica</name>
    <name type="common">Indian-shot</name>
    <dbReference type="NCBI Taxonomy" id="4628"/>
    <lineage>
        <taxon>Eukaryota</taxon>
        <taxon>Viridiplantae</taxon>
        <taxon>Streptophyta</taxon>
        <taxon>Embryophyta</taxon>
        <taxon>Tracheophyta</taxon>
        <taxon>Spermatophyta</taxon>
        <taxon>Magnoliopsida</taxon>
        <taxon>Liliopsida</taxon>
        <taxon>Zingiberales</taxon>
        <taxon>Cannaceae</taxon>
        <taxon>Canna</taxon>
    </lineage>
</organism>
<dbReference type="GO" id="GO:0052324">
    <property type="term" value="P:plant-type cell wall cellulose biosynthetic process"/>
    <property type="evidence" value="ECO:0007669"/>
    <property type="project" value="TreeGrafter"/>
</dbReference>
<dbReference type="InterPro" id="IPR006918">
    <property type="entry name" value="COBRA_pln"/>
</dbReference>
<dbReference type="InterPro" id="IPR056900">
    <property type="entry name" value="COB_C"/>
</dbReference>
<name>A0AAQ3KEC4_9LILI</name>
<dbReference type="Pfam" id="PF04833">
    <property type="entry name" value="COBRA"/>
    <property type="match status" value="1"/>
</dbReference>
<sequence length="378" mass="42416">MHNYQLYRHIESPGWRLGWTWPKDEVIWGMWGAESTNQGNCSRFKGDNLPHCCEKSPTIVDLSPGTPYNMQTKNCCRGGVLSSLVQDPSTTLSSFQMVIMDSSNISDPSVGKPSNFSIGVPGYTCSNMSVVAPSKFQVDKQRTTQALMTWELTCSYSQFRESGTPGCCVSLSTFYNSTIISCPQCSCGCQGFPGAPQCLSDSEQSKLLQLSSNGGASTSPTVLCTKHMCPISVHWHVKVSYKEYWRVKMTITNYNMNRNYSDWNLVIQHPNLRSITEIFSFNYQPLIQYGNINDTGMFWGIKFYNDMLLQQGENGNVQSEILLHKDEGDFTFGEGWPFPRRIAFNGHECVMPPPDLYPALPKKSSTSTSSFVRSVDLR</sequence>
<evidence type="ECO:0000256" key="1">
    <source>
        <dbReference type="ARBA" id="ARBA00005507"/>
    </source>
</evidence>
<evidence type="ECO:0000256" key="3">
    <source>
        <dbReference type="ARBA" id="ARBA00023180"/>
    </source>
</evidence>
<evidence type="ECO:0000313" key="6">
    <source>
        <dbReference type="Proteomes" id="UP001327560"/>
    </source>
</evidence>
<dbReference type="PANTHER" id="PTHR31673">
    <property type="entry name" value="PROTEIN COBRA"/>
    <property type="match status" value="1"/>
</dbReference>
<evidence type="ECO:0000256" key="2">
    <source>
        <dbReference type="ARBA" id="ARBA00022729"/>
    </source>
</evidence>
<dbReference type="Proteomes" id="UP001327560">
    <property type="component" value="Chromosome 5"/>
</dbReference>
<dbReference type="PANTHER" id="PTHR31673:SF30">
    <property type="entry name" value="COBRA-LIKE PROTEIN 6"/>
    <property type="match status" value="1"/>
</dbReference>
<keyword evidence="3" id="KW-0325">Glycoprotein</keyword>
<feature type="domain" description="COBRA C-terminal" evidence="4">
    <location>
        <begin position="167"/>
        <end position="357"/>
    </location>
</feature>
<protein>
    <submittedName>
        <fullName evidence="5">COBRA-like protein 7 isoform X1</fullName>
    </submittedName>
</protein>
<dbReference type="Pfam" id="PF25079">
    <property type="entry name" value="COB_C"/>
    <property type="match status" value="1"/>
</dbReference>
<dbReference type="GO" id="GO:0005886">
    <property type="term" value="C:plasma membrane"/>
    <property type="evidence" value="ECO:0007669"/>
    <property type="project" value="TreeGrafter"/>
</dbReference>
<comment type="similarity">
    <text evidence="1">Belongs to the COBRA family.</text>
</comment>
<keyword evidence="6" id="KW-1185">Reference proteome</keyword>
<dbReference type="GO" id="GO:0010215">
    <property type="term" value="P:cellulose microfibril organization"/>
    <property type="evidence" value="ECO:0007669"/>
    <property type="project" value="InterPro"/>
</dbReference>
<dbReference type="PIRSF" id="PIRSF038122">
    <property type="entry name" value="COBRA"/>
    <property type="match status" value="1"/>
</dbReference>
<evidence type="ECO:0000259" key="4">
    <source>
        <dbReference type="Pfam" id="PF25079"/>
    </source>
</evidence>
<dbReference type="EMBL" id="CP136894">
    <property type="protein sequence ID" value="WOL07017.1"/>
    <property type="molecule type" value="Genomic_DNA"/>
</dbReference>
<proteinExistence type="inferred from homology"/>
<accession>A0AAQ3KEC4</accession>